<comment type="caution">
    <text evidence="2">The sequence shown here is derived from an EMBL/GenBank/DDBJ whole genome shotgun (WGS) entry which is preliminary data.</text>
</comment>
<proteinExistence type="predicted"/>
<evidence type="ECO:0000256" key="1">
    <source>
        <dbReference type="SAM" id="Phobius"/>
    </source>
</evidence>
<dbReference type="RefSeq" id="WP_263337734.1">
    <property type="nucleotide sequence ID" value="NZ_JAGSYH010000004.1"/>
</dbReference>
<feature type="transmembrane region" description="Helical" evidence="1">
    <location>
        <begin position="239"/>
        <end position="265"/>
    </location>
</feature>
<feature type="transmembrane region" description="Helical" evidence="1">
    <location>
        <begin position="6"/>
        <end position="23"/>
    </location>
</feature>
<evidence type="ECO:0008006" key="4">
    <source>
        <dbReference type="Google" id="ProtNLM"/>
    </source>
</evidence>
<name>A0ABW1EF66_9BACT</name>
<dbReference type="Proteomes" id="UP001596091">
    <property type="component" value="Unassembled WGS sequence"/>
</dbReference>
<feature type="transmembrane region" description="Helical" evidence="1">
    <location>
        <begin position="277"/>
        <end position="297"/>
    </location>
</feature>
<keyword evidence="1" id="KW-1133">Transmembrane helix</keyword>
<evidence type="ECO:0000313" key="3">
    <source>
        <dbReference type="Proteomes" id="UP001596091"/>
    </source>
</evidence>
<gene>
    <name evidence="2" type="ORF">ACFPT7_06375</name>
</gene>
<reference evidence="3" key="1">
    <citation type="journal article" date="2019" name="Int. J. Syst. Evol. Microbiol.">
        <title>The Global Catalogue of Microorganisms (GCM) 10K type strain sequencing project: providing services to taxonomists for standard genome sequencing and annotation.</title>
        <authorList>
            <consortium name="The Broad Institute Genomics Platform"/>
            <consortium name="The Broad Institute Genome Sequencing Center for Infectious Disease"/>
            <person name="Wu L."/>
            <person name="Ma J."/>
        </authorList>
    </citation>
    <scope>NUCLEOTIDE SEQUENCE [LARGE SCALE GENOMIC DNA]</scope>
    <source>
        <strain evidence="3">JCM 4087</strain>
    </source>
</reference>
<keyword evidence="1" id="KW-0812">Transmembrane</keyword>
<feature type="transmembrane region" description="Helical" evidence="1">
    <location>
        <begin position="211"/>
        <end position="227"/>
    </location>
</feature>
<feature type="transmembrane region" description="Helical" evidence="1">
    <location>
        <begin position="152"/>
        <end position="174"/>
    </location>
</feature>
<feature type="transmembrane region" description="Helical" evidence="1">
    <location>
        <begin position="28"/>
        <end position="45"/>
    </location>
</feature>
<keyword evidence="3" id="KW-1185">Reference proteome</keyword>
<feature type="transmembrane region" description="Helical" evidence="1">
    <location>
        <begin position="365"/>
        <end position="390"/>
    </location>
</feature>
<organism evidence="2 3">
    <name type="scientific">Acidicapsa dinghuensis</name>
    <dbReference type="NCBI Taxonomy" id="2218256"/>
    <lineage>
        <taxon>Bacteria</taxon>
        <taxon>Pseudomonadati</taxon>
        <taxon>Acidobacteriota</taxon>
        <taxon>Terriglobia</taxon>
        <taxon>Terriglobales</taxon>
        <taxon>Acidobacteriaceae</taxon>
        <taxon>Acidicapsa</taxon>
    </lineage>
</organism>
<evidence type="ECO:0000313" key="2">
    <source>
        <dbReference type="EMBL" id="MFC5861912.1"/>
    </source>
</evidence>
<keyword evidence="1" id="KW-0472">Membrane</keyword>
<dbReference type="EMBL" id="JBHSPH010000002">
    <property type="protein sequence ID" value="MFC5861912.1"/>
    <property type="molecule type" value="Genomic_DNA"/>
</dbReference>
<protein>
    <recommendedName>
        <fullName evidence="4">O-antigen ligase domain-containing protein</fullName>
    </recommendedName>
</protein>
<sequence>MIIPPLAALIAWIPLCLIAYRLLPVRIAILINFIGGWAVLPVANYPRTDALFPYWFTGSSLESDYFITKATIIGFTALLGLFIFDRPSLKRFRLTVWDLAMGMWLIAPFLSGIANPDSGAEAWVGECYQLLAWGSPYLIGRLYFTDTQSLRLVAKAFVIGGLAYIPFCIFEFIIGPHMYEWVYGYLPFQWNGAKRFIGFRPIVFLENGNQLGIWMATASLIALWLWRRRTAQSILGIPIPIVAASLFVVTILCQSTGAIILLLALTPFVFVDPRHLSRSYSIALIVCILAFAAFRLSDIASWQDLVKENPAVHSLDRYLRHIGKGSLGWRLREDDSHIETALQEPILGYGQWNWWDNGYQRPWSLWLLVFGMYGSVGLISLETLLLIPVLRAVWFPLARSDIGYTNMRHTLSAAILLSAIDSLLNWSILLPLMLVIGGMTIWSGSDAKLETEYQRRRAAAGTRIWKGSQNTRR</sequence>
<feature type="transmembrane region" description="Helical" evidence="1">
    <location>
        <begin position="410"/>
        <end position="436"/>
    </location>
</feature>
<feature type="transmembrane region" description="Helical" evidence="1">
    <location>
        <begin position="65"/>
        <end position="84"/>
    </location>
</feature>
<accession>A0ABW1EF66</accession>